<organism evidence="2 3">
    <name type="scientific">Penaeus vannamei</name>
    <name type="common">Whiteleg shrimp</name>
    <name type="synonym">Litopenaeus vannamei</name>
    <dbReference type="NCBI Taxonomy" id="6689"/>
    <lineage>
        <taxon>Eukaryota</taxon>
        <taxon>Metazoa</taxon>
        <taxon>Ecdysozoa</taxon>
        <taxon>Arthropoda</taxon>
        <taxon>Crustacea</taxon>
        <taxon>Multicrustacea</taxon>
        <taxon>Malacostraca</taxon>
        <taxon>Eumalacostraca</taxon>
        <taxon>Eucarida</taxon>
        <taxon>Decapoda</taxon>
        <taxon>Dendrobranchiata</taxon>
        <taxon>Penaeoidea</taxon>
        <taxon>Penaeidae</taxon>
        <taxon>Penaeus</taxon>
    </lineage>
</organism>
<accession>A0A423T1A1</accession>
<dbReference type="STRING" id="6689.A0A423T1A1"/>
<dbReference type="OrthoDB" id="14784at2759"/>
<protein>
    <submittedName>
        <fullName evidence="2">Putative dihydroorotate dehydrogenase (Quinone), mitochondrial</fullName>
    </submittedName>
</protein>
<name>A0A423T1A1_PENVA</name>
<sequence>MFQTLLLRSRAAAFVKSLRTPVLKKKVSDVIKLSIGGTVVFVGINFYFKNEKFYDTWVMPIFHSVDPETAHNLAVMAAKYNLVPEAKLKESKLLEPPPTASIPAVNSSHGATGGV</sequence>
<comment type="caution">
    <text evidence="2">The sequence shown here is derived from an EMBL/GenBank/DDBJ whole genome shotgun (WGS) entry which is preliminary data.</text>
</comment>
<dbReference type="EMBL" id="QCYY01002443">
    <property type="protein sequence ID" value="ROT70312.1"/>
    <property type="molecule type" value="Genomic_DNA"/>
</dbReference>
<feature type="region of interest" description="Disordered" evidence="1">
    <location>
        <begin position="94"/>
        <end position="115"/>
    </location>
</feature>
<dbReference type="InterPro" id="IPR013785">
    <property type="entry name" value="Aldolase_TIM"/>
</dbReference>
<gene>
    <name evidence="2" type="ORF">C7M84_011412</name>
</gene>
<evidence type="ECO:0000313" key="3">
    <source>
        <dbReference type="Proteomes" id="UP000283509"/>
    </source>
</evidence>
<proteinExistence type="predicted"/>
<keyword evidence="3" id="KW-1185">Reference proteome</keyword>
<dbReference type="AlphaFoldDB" id="A0A423T1A1"/>
<dbReference type="Gene3D" id="3.20.20.70">
    <property type="entry name" value="Aldolase class I"/>
    <property type="match status" value="1"/>
</dbReference>
<evidence type="ECO:0000313" key="2">
    <source>
        <dbReference type="EMBL" id="ROT70312.1"/>
    </source>
</evidence>
<reference evidence="2 3" key="1">
    <citation type="submission" date="2018-04" db="EMBL/GenBank/DDBJ databases">
        <authorList>
            <person name="Zhang X."/>
            <person name="Yuan J."/>
            <person name="Li F."/>
            <person name="Xiang J."/>
        </authorList>
    </citation>
    <scope>NUCLEOTIDE SEQUENCE [LARGE SCALE GENOMIC DNA]</scope>
    <source>
        <tissue evidence="2">Muscle</tissue>
    </source>
</reference>
<dbReference type="Proteomes" id="UP000283509">
    <property type="component" value="Unassembled WGS sequence"/>
</dbReference>
<reference evidence="2 3" key="2">
    <citation type="submission" date="2019-01" db="EMBL/GenBank/DDBJ databases">
        <title>The decoding of complex shrimp genome reveals the adaptation for benthos swimmer, frequently molting mechanism and breeding impact on genome.</title>
        <authorList>
            <person name="Sun Y."/>
            <person name="Gao Y."/>
            <person name="Yu Y."/>
        </authorList>
    </citation>
    <scope>NUCLEOTIDE SEQUENCE [LARGE SCALE GENOMIC DNA]</scope>
    <source>
        <tissue evidence="2">Muscle</tissue>
    </source>
</reference>
<feature type="compositionally biased region" description="Polar residues" evidence="1">
    <location>
        <begin position="104"/>
        <end position="115"/>
    </location>
</feature>
<evidence type="ECO:0000256" key="1">
    <source>
        <dbReference type="SAM" id="MobiDB-lite"/>
    </source>
</evidence>